<dbReference type="AlphaFoldDB" id="A0ABD0J4Q8"/>
<reference evidence="1 2" key="1">
    <citation type="journal article" date="2023" name="Sci. Data">
        <title>Genome assembly of the Korean intertidal mud-creeper Batillaria attramentaria.</title>
        <authorList>
            <person name="Patra A.K."/>
            <person name="Ho P.T."/>
            <person name="Jun S."/>
            <person name="Lee S.J."/>
            <person name="Kim Y."/>
            <person name="Won Y.J."/>
        </authorList>
    </citation>
    <scope>NUCLEOTIDE SEQUENCE [LARGE SCALE GENOMIC DNA]</scope>
    <source>
        <strain evidence="1">Wonlab-2016</strain>
    </source>
</reference>
<keyword evidence="2" id="KW-1185">Reference proteome</keyword>
<sequence>MRLKGRGWAGTLPGRDPTAYQTTCSSNVIPPPPARFNLSNIFCLHTQTFKTPAFTSAESQNLQDLFPNGHGAVNAVLRTTCRKRAKQADS</sequence>
<accession>A0ABD0J4Q8</accession>
<dbReference type="Proteomes" id="UP001519460">
    <property type="component" value="Unassembled WGS sequence"/>
</dbReference>
<dbReference type="EMBL" id="JACVVK020000643">
    <property type="protein sequence ID" value="KAK7461173.1"/>
    <property type="molecule type" value="Genomic_DNA"/>
</dbReference>
<organism evidence="1 2">
    <name type="scientific">Batillaria attramentaria</name>
    <dbReference type="NCBI Taxonomy" id="370345"/>
    <lineage>
        <taxon>Eukaryota</taxon>
        <taxon>Metazoa</taxon>
        <taxon>Spiralia</taxon>
        <taxon>Lophotrochozoa</taxon>
        <taxon>Mollusca</taxon>
        <taxon>Gastropoda</taxon>
        <taxon>Caenogastropoda</taxon>
        <taxon>Sorbeoconcha</taxon>
        <taxon>Cerithioidea</taxon>
        <taxon>Batillariidae</taxon>
        <taxon>Batillaria</taxon>
    </lineage>
</organism>
<proteinExistence type="predicted"/>
<gene>
    <name evidence="1" type="ORF">BaRGS_00038793</name>
</gene>
<protein>
    <submittedName>
        <fullName evidence="1">Uncharacterized protein</fullName>
    </submittedName>
</protein>
<name>A0ABD0J4Q8_9CAEN</name>
<evidence type="ECO:0000313" key="2">
    <source>
        <dbReference type="Proteomes" id="UP001519460"/>
    </source>
</evidence>
<evidence type="ECO:0000313" key="1">
    <source>
        <dbReference type="EMBL" id="KAK7461173.1"/>
    </source>
</evidence>
<comment type="caution">
    <text evidence="1">The sequence shown here is derived from an EMBL/GenBank/DDBJ whole genome shotgun (WGS) entry which is preliminary data.</text>
</comment>